<gene>
    <name evidence="4" type="ORF">F511_20029</name>
</gene>
<dbReference type="Pfam" id="PF00098">
    <property type="entry name" value="zf-CCHC"/>
    <property type="match status" value="1"/>
</dbReference>
<evidence type="ECO:0000313" key="5">
    <source>
        <dbReference type="Proteomes" id="UP000250235"/>
    </source>
</evidence>
<keyword evidence="1" id="KW-0862">Zinc</keyword>
<keyword evidence="5" id="KW-1185">Reference proteome</keyword>
<feature type="domain" description="CCHC-type" evidence="3">
    <location>
        <begin position="196"/>
        <end position="209"/>
    </location>
</feature>
<feature type="compositionally biased region" description="Low complexity" evidence="2">
    <location>
        <begin position="157"/>
        <end position="171"/>
    </location>
</feature>
<evidence type="ECO:0000313" key="4">
    <source>
        <dbReference type="EMBL" id="KZV46207.1"/>
    </source>
</evidence>
<dbReference type="EMBL" id="KQ995691">
    <property type="protein sequence ID" value="KZV46207.1"/>
    <property type="molecule type" value="Genomic_DNA"/>
</dbReference>
<name>A0A2Z7CJT7_9LAMI</name>
<dbReference type="Proteomes" id="UP000250235">
    <property type="component" value="Unassembled WGS sequence"/>
</dbReference>
<dbReference type="InterPro" id="IPR001878">
    <property type="entry name" value="Znf_CCHC"/>
</dbReference>
<dbReference type="GO" id="GO:0008270">
    <property type="term" value="F:zinc ion binding"/>
    <property type="evidence" value="ECO:0007669"/>
    <property type="project" value="UniProtKB-KW"/>
</dbReference>
<evidence type="ECO:0000256" key="1">
    <source>
        <dbReference type="PROSITE-ProRule" id="PRU00047"/>
    </source>
</evidence>
<dbReference type="SMART" id="SM00343">
    <property type="entry name" value="ZnF_C2HC"/>
    <property type="match status" value="2"/>
</dbReference>
<dbReference type="AlphaFoldDB" id="A0A2Z7CJT7"/>
<organism evidence="4 5">
    <name type="scientific">Dorcoceras hygrometricum</name>
    <dbReference type="NCBI Taxonomy" id="472368"/>
    <lineage>
        <taxon>Eukaryota</taxon>
        <taxon>Viridiplantae</taxon>
        <taxon>Streptophyta</taxon>
        <taxon>Embryophyta</taxon>
        <taxon>Tracheophyta</taxon>
        <taxon>Spermatophyta</taxon>
        <taxon>Magnoliopsida</taxon>
        <taxon>eudicotyledons</taxon>
        <taxon>Gunneridae</taxon>
        <taxon>Pentapetalae</taxon>
        <taxon>asterids</taxon>
        <taxon>lamiids</taxon>
        <taxon>Lamiales</taxon>
        <taxon>Gesneriaceae</taxon>
        <taxon>Didymocarpoideae</taxon>
        <taxon>Trichosporeae</taxon>
        <taxon>Loxocarpinae</taxon>
        <taxon>Dorcoceras</taxon>
    </lineage>
</organism>
<proteinExistence type="predicted"/>
<evidence type="ECO:0000256" key="2">
    <source>
        <dbReference type="SAM" id="MobiDB-lite"/>
    </source>
</evidence>
<dbReference type="Gene3D" id="4.10.60.10">
    <property type="entry name" value="Zinc finger, CCHC-type"/>
    <property type="match status" value="1"/>
</dbReference>
<dbReference type="InterPro" id="IPR005162">
    <property type="entry name" value="Retrotrans_gag_dom"/>
</dbReference>
<dbReference type="SUPFAM" id="SSF57756">
    <property type="entry name" value="Retrovirus zinc finger-like domains"/>
    <property type="match status" value="1"/>
</dbReference>
<accession>A0A2Z7CJT7</accession>
<feature type="region of interest" description="Disordered" evidence="2">
    <location>
        <begin position="119"/>
        <end position="171"/>
    </location>
</feature>
<reference evidence="4 5" key="1">
    <citation type="journal article" date="2015" name="Proc. Natl. Acad. Sci. U.S.A.">
        <title>The resurrection genome of Boea hygrometrica: A blueprint for survival of dehydration.</title>
        <authorList>
            <person name="Xiao L."/>
            <person name="Yang G."/>
            <person name="Zhang L."/>
            <person name="Yang X."/>
            <person name="Zhao S."/>
            <person name="Ji Z."/>
            <person name="Zhou Q."/>
            <person name="Hu M."/>
            <person name="Wang Y."/>
            <person name="Chen M."/>
            <person name="Xu Y."/>
            <person name="Jin H."/>
            <person name="Xiao X."/>
            <person name="Hu G."/>
            <person name="Bao F."/>
            <person name="Hu Y."/>
            <person name="Wan P."/>
            <person name="Li L."/>
            <person name="Deng X."/>
            <person name="Kuang T."/>
            <person name="Xiang C."/>
            <person name="Zhu J.K."/>
            <person name="Oliver M.J."/>
            <person name="He Y."/>
        </authorList>
    </citation>
    <scope>NUCLEOTIDE SEQUENCE [LARGE SCALE GENOMIC DNA]</scope>
    <source>
        <strain evidence="5">cv. XS01</strain>
    </source>
</reference>
<dbReference type="PANTHER" id="PTHR34482:SF49">
    <property type="entry name" value="RETROTRANSPOSON GAG DOMAIN-CONTAINING PROTEIN"/>
    <property type="match status" value="1"/>
</dbReference>
<dbReference type="Pfam" id="PF03732">
    <property type="entry name" value="Retrotrans_gag"/>
    <property type="match status" value="1"/>
</dbReference>
<keyword evidence="1" id="KW-0863">Zinc-finger</keyword>
<dbReference type="GO" id="GO:0003676">
    <property type="term" value="F:nucleic acid binding"/>
    <property type="evidence" value="ECO:0007669"/>
    <property type="project" value="InterPro"/>
</dbReference>
<evidence type="ECO:0000259" key="3">
    <source>
        <dbReference type="PROSITE" id="PS50158"/>
    </source>
</evidence>
<dbReference type="PANTHER" id="PTHR34482">
    <property type="entry name" value="DNA DAMAGE-INDUCIBLE PROTEIN 1-LIKE"/>
    <property type="match status" value="1"/>
</dbReference>
<keyword evidence="1" id="KW-0479">Metal-binding</keyword>
<feature type="compositionally biased region" description="Basic residues" evidence="2">
    <location>
        <begin position="143"/>
        <end position="156"/>
    </location>
</feature>
<protein>
    <recommendedName>
        <fullName evidence="3">CCHC-type domain-containing protein</fullName>
    </recommendedName>
</protein>
<dbReference type="PROSITE" id="PS50158">
    <property type="entry name" value="ZF_CCHC"/>
    <property type="match status" value="1"/>
</dbReference>
<feature type="compositionally biased region" description="Low complexity" evidence="2">
    <location>
        <begin position="129"/>
        <end position="140"/>
    </location>
</feature>
<sequence length="220" mass="24608">MRETGVLISWERFCAAFRQEYTPESFYNNREQEFDNLKQENLRVAEYAKHFSSLLSYVPHVANQERTKRNKFLRGLRPELFRMVLAGSPTTYADAVDREVDIEESLMEVQNQVQPLAGRSFQPVPGEMSSFQSPQVPQQSNRQRFKPRWKQFKKRSNSSSSGSVSSSGSCSEGGVTCGQCGGIHMTSQCRGIPGLCHNCGQPGHFARVCSAGGQSLGQSQ</sequence>
<dbReference type="InterPro" id="IPR036875">
    <property type="entry name" value="Znf_CCHC_sf"/>
</dbReference>
<dbReference type="OrthoDB" id="2272416at2759"/>